<proteinExistence type="predicted"/>
<dbReference type="EMBL" id="FNTF01000002">
    <property type="protein sequence ID" value="SEC57870.1"/>
    <property type="molecule type" value="Genomic_DNA"/>
</dbReference>
<evidence type="ECO:0000313" key="2">
    <source>
        <dbReference type="Proteomes" id="UP000183114"/>
    </source>
</evidence>
<accession>A0A1H4TNP7</accession>
<gene>
    <name evidence="1" type="ORF">SAMN04490185_1677</name>
</gene>
<protein>
    <submittedName>
        <fullName evidence="1">Uncharacterized protein</fullName>
    </submittedName>
</protein>
<name>A0A1H4TNP7_9PSED</name>
<sequence length="216" mass="24594">MNNTLPSGMVTGPNLISCIGELTLQDFDDLTDCTHIATRSADLVHNRFANSQYWLDEYVRTLMFLGWSLHEGAITTRIRFDVSGSVADFLVRKAQALNDSQQANAMIDTLDALRPDTGAVRSLDDESLKGRRFQVLPARYDSSRNLHIAVFNLELVANETKNGFLFWSWEKQSANLVQQSAFLKLNRAILDTKRPLMETKLREQVMKRFTLRKVNP</sequence>
<dbReference type="Proteomes" id="UP000183114">
    <property type="component" value="Unassembled WGS sequence"/>
</dbReference>
<dbReference type="AlphaFoldDB" id="A0A1H4TNP7"/>
<evidence type="ECO:0000313" key="1">
    <source>
        <dbReference type="EMBL" id="SEC57870.1"/>
    </source>
</evidence>
<dbReference type="RefSeq" id="WP_074873421.1">
    <property type="nucleotide sequence ID" value="NZ_FNTF01000002.1"/>
</dbReference>
<reference evidence="1 2" key="1">
    <citation type="submission" date="2016-10" db="EMBL/GenBank/DDBJ databases">
        <authorList>
            <person name="de Groot N.N."/>
        </authorList>
    </citation>
    <scope>NUCLEOTIDE SEQUENCE [LARGE SCALE GENOMIC DNA]</scope>
    <source>
        <strain evidence="1 2">BS3655</strain>
    </source>
</reference>
<organism evidence="1 2">
    <name type="scientific">Pseudomonas frederiksbergensis</name>
    <dbReference type="NCBI Taxonomy" id="104087"/>
    <lineage>
        <taxon>Bacteria</taxon>
        <taxon>Pseudomonadati</taxon>
        <taxon>Pseudomonadota</taxon>
        <taxon>Gammaproteobacteria</taxon>
        <taxon>Pseudomonadales</taxon>
        <taxon>Pseudomonadaceae</taxon>
        <taxon>Pseudomonas</taxon>
    </lineage>
</organism>